<feature type="compositionally biased region" description="Low complexity" evidence="3">
    <location>
        <begin position="18"/>
        <end position="29"/>
    </location>
</feature>
<dbReference type="SUPFAM" id="SSF63748">
    <property type="entry name" value="Tudor/PWWP/MBT"/>
    <property type="match status" value="2"/>
</dbReference>
<dbReference type="PROSITE" id="PS50812">
    <property type="entry name" value="PWWP"/>
    <property type="match status" value="1"/>
</dbReference>
<keyword evidence="2" id="KW-0539">Nucleus</keyword>
<sequence length="766" mass="83294">MLMATSVSCREHTHASATMKTKTKTTTTTGAEDDLAKMATSGEGSRDDADVGGGKVSSRTAVVGDDGACERNATPPLECDTNAIRARDGHAHVVGDESDGADEELARMRARASSRFQRGTSREAMRAELYQMGQRELQAMFCDMFERATTSNNNQWLRRRIATGLGLEDAASAANERGAANVGGKADGASEPRASSRRQVPRRLSAADGMHTVPIKSEHVALEDSADFTPDGIRKSRRAVKPKAMFDSDAFPSAAKQSEERRREKKRLEAAEQAASTSGRESPNGKAAVGRRVRVYWPFEQQFFAGVVAAYNGRTNKYLINYDDGDQEEIVLGVYGTEHQYQHQHASRDRDGGDDERDDERGAAPLDAAPEGPLPAMPQPGKSADVLKTLPPSWPNAGALVWGRVKGHGWWPGTVHAKCSGSQGVQEVSFFDNSFARVHRHDLLPFREYYPVLHDAKKTSGYAEAVSRATESYESRAQRSAKRRSKKEDATRVIGGEQDGDDEPRIWHFEKEDATKKSYHKRMKELDAQQGGAPKRQRASAVEDVPMFDAPAPPRQLSDLAKSLEDMKSKMVPLAKASQKLFVKHLDDSNNGDDDVCLISADERVVMLDELASIESLIAWSEGKTEPKTTFTASTTASELDFMNPLASIGGWKDRPRSNELSPAESALLRQPSQDLLNGDLAGIQWNMDAMNAIADPMGLDPLGTGLGGDVSAQTAPSTPEQHGLDCDSPFTMNAKNVTDSCATLHGTYVKGEVDELLPTAATQAS</sequence>
<accession>A0A7S0Z6A4</accession>
<dbReference type="EMBL" id="HBFO01003415">
    <property type="protein sequence ID" value="CAD8811265.1"/>
    <property type="molecule type" value="Transcribed_RNA"/>
</dbReference>
<feature type="domain" description="PWWP" evidence="4">
    <location>
        <begin position="397"/>
        <end position="455"/>
    </location>
</feature>
<dbReference type="Pfam" id="PF00855">
    <property type="entry name" value="PWWP"/>
    <property type="match status" value="1"/>
</dbReference>
<dbReference type="CDD" id="cd05162">
    <property type="entry name" value="PWWP"/>
    <property type="match status" value="1"/>
</dbReference>
<dbReference type="PANTHER" id="PTHR12663:SF0">
    <property type="entry name" value="PRECOCIOUS DISSOCIATION OF SISTERS 5, ISOFORM A"/>
    <property type="match status" value="1"/>
</dbReference>
<evidence type="ECO:0000259" key="4">
    <source>
        <dbReference type="PROSITE" id="PS50812"/>
    </source>
</evidence>
<dbReference type="GO" id="GO:0006281">
    <property type="term" value="P:DNA repair"/>
    <property type="evidence" value="ECO:0007669"/>
    <property type="project" value="TreeGrafter"/>
</dbReference>
<dbReference type="InterPro" id="IPR047365">
    <property type="entry name" value="Tudor_AtPTM-like"/>
</dbReference>
<dbReference type="InterPro" id="IPR039776">
    <property type="entry name" value="Pds5"/>
</dbReference>
<dbReference type="GO" id="GO:0007064">
    <property type="term" value="P:mitotic sister chromatid cohesion"/>
    <property type="evidence" value="ECO:0007669"/>
    <property type="project" value="InterPro"/>
</dbReference>
<dbReference type="InterPro" id="IPR000313">
    <property type="entry name" value="PWWP_dom"/>
</dbReference>
<dbReference type="GO" id="GO:0005634">
    <property type="term" value="C:nucleus"/>
    <property type="evidence" value="ECO:0007669"/>
    <property type="project" value="UniProtKB-SubCell"/>
</dbReference>
<evidence type="ECO:0000256" key="2">
    <source>
        <dbReference type="ARBA" id="ARBA00023242"/>
    </source>
</evidence>
<protein>
    <recommendedName>
        <fullName evidence="4">PWWP domain-containing protein</fullName>
    </recommendedName>
</protein>
<dbReference type="Gene3D" id="2.30.30.140">
    <property type="match status" value="2"/>
</dbReference>
<evidence type="ECO:0000313" key="5">
    <source>
        <dbReference type="EMBL" id="CAD8811265.1"/>
    </source>
</evidence>
<feature type="region of interest" description="Disordered" evidence="3">
    <location>
        <begin position="244"/>
        <end position="288"/>
    </location>
</feature>
<evidence type="ECO:0000256" key="1">
    <source>
        <dbReference type="ARBA" id="ARBA00004123"/>
    </source>
</evidence>
<organism evidence="5">
    <name type="scientific">Ostreococcus mediterraneus</name>
    <dbReference type="NCBI Taxonomy" id="1486918"/>
    <lineage>
        <taxon>Eukaryota</taxon>
        <taxon>Viridiplantae</taxon>
        <taxon>Chlorophyta</taxon>
        <taxon>Mamiellophyceae</taxon>
        <taxon>Mamiellales</taxon>
        <taxon>Bathycoccaceae</taxon>
        <taxon>Ostreococcus</taxon>
    </lineage>
</organism>
<feature type="region of interest" description="Disordered" evidence="3">
    <location>
        <begin position="470"/>
        <end position="504"/>
    </location>
</feature>
<dbReference type="CDD" id="cd20404">
    <property type="entry name" value="Tudor_Agenet_AtEML-like"/>
    <property type="match status" value="1"/>
</dbReference>
<gene>
    <name evidence="5" type="ORF">OMED0930_LOCUS2359</name>
</gene>
<dbReference type="AlphaFoldDB" id="A0A7S0Z6A4"/>
<feature type="compositionally biased region" description="Basic and acidic residues" evidence="3">
    <location>
        <begin position="257"/>
        <end position="270"/>
    </location>
</feature>
<feature type="region of interest" description="Disordered" evidence="3">
    <location>
        <begin position="1"/>
        <end position="59"/>
    </location>
</feature>
<feature type="region of interest" description="Disordered" evidence="3">
    <location>
        <begin position="175"/>
        <end position="212"/>
    </location>
</feature>
<comment type="subcellular location">
    <subcellularLocation>
        <location evidence="1">Nucleus</location>
    </subcellularLocation>
</comment>
<reference evidence="5" key="1">
    <citation type="submission" date="2021-01" db="EMBL/GenBank/DDBJ databases">
        <authorList>
            <person name="Corre E."/>
            <person name="Pelletier E."/>
            <person name="Niang G."/>
            <person name="Scheremetjew M."/>
            <person name="Finn R."/>
            <person name="Kale V."/>
            <person name="Holt S."/>
            <person name="Cochrane G."/>
            <person name="Meng A."/>
            <person name="Brown T."/>
            <person name="Cohen L."/>
        </authorList>
    </citation>
    <scope>NUCLEOTIDE SEQUENCE</scope>
    <source>
        <strain evidence="5">Clade-D-RCC1621</strain>
    </source>
</reference>
<dbReference type="Pfam" id="PF21743">
    <property type="entry name" value="PTM_DIR17_Tudor"/>
    <property type="match status" value="1"/>
</dbReference>
<feature type="region of interest" description="Disordered" evidence="3">
    <location>
        <begin position="338"/>
        <end position="384"/>
    </location>
</feature>
<proteinExistence type="predicted"/>
<dbReference type="GO" id="GO:0000785">
    <property type="term" value="C:chromatin"/>
    <property type="evidence" value="ECO:0007669"/>
    <property type="project" value="TreeGrafter"/>
</dbReference>
<evidence type="ECO:0000256" key="3">
    <source>
        <dbReference type="SAM" id="MobiDB-lite"/>
    </source>
</evidence>
<name>A0A7S0Z6A4_9CHLO</name>
<dbReference type="PANTHER" id="PTHR12663">
    <property type="entry name" value="ANDROGEN INDUCED INHIBITOR OF PROLIFERATION AS3 / PDS5-RELATED"/>
    <property type="match status" value="1"/>
</dbReference>